<dbReference type="InterPro" id="IPR009964">
    <property type="entry name" value="DUF1491"/>
</dbReference>
<dbReference type="Proteomes" id="UP000463975">
    <property type="component" value="Chromosome"/>
</dbReference>
<dbReference type="RefSeq" id="WP_160618229.1">
    <property type="nucleotide sequence ID" value="NZ_CP047652.1"/>
</dbReference>
<protein>
    <submittedName>
        <fullName evidence="1">DUF1491 family protein</fullName>
    </submittedName>
</protein>
<dbReference type="Pfam" id="PF07372">
    <property type="entry name" value="DUF1491"/>
    <property type="match status" value="1"/>
</dbReference>
<evidence type="ECO:0000313" key="1">
    <source>
        <dbReference type="EMBL" id="QHI95151.1"/>
    </source>
</evidence>
<sequence>MAYGLKAGLWVRATLRRFNQNGDSALIVKKGDENAGVIFILLTDQQQRSAILQETGHVWRRHNFEADSAHAYAEKIDSFFKKQIRFDPDLWIIEISVKNIDHPLETLLDTRKLAE</sequence>
<dbReference type="EMBL" id="CP047652">
    <property type="protein sequence ID" value="QHI95151.1"/>
    <property type="molecule type" value="Genomic_DNA"/>
</dbReference>
<accession>A0A6P1NJW4</accession>
<organism evidence="1 2">
    <name type="scientific">Aristophania vespae</name>
    <dbReference type="NCBI Taxonomy" id="2697033"/>
    <lineage>
        <taxon>Bacteria</taxon>
        <taxon>Pseudomonadati</taxon>
        <taxon>Pseudomonadota</taxon>
        <taxon>Alphaproteobacteria</taxon>
        <taxon>Acetobacterales</taxon>
        <taxon>Acetobacteraceae</taxon>
        <taxon>Aristophania</taxon>
    </lineage>
</organism>
<gene>
    <name evidence="1" type="ORF">GT348_01580</name>
</gene>
<dbReference type="AlphaFoldDB" id="A0A6P1NJW4"/>
<dbReference type="KEGG" id="bomb:GT348_01580"/>
<dbReference type="Gene3D" id="3.40.1530.20">
    <property type="entry name" value="Protein of unknown function (DUF1491)"/>
    <property type="match status" value="1"/>
</dbReference>
<proteinExistence type="predicted"/>
<evidence type="ECO:0000313" key="2">
    <source>
        <dbReference type="Proteomes" id="UP000463975"/>
    </source>
</evidence>
<reference evidence="1 2" key="1">
    <citation type="submission" date="2020-01" db="EMBL/GenBank/DDBJ databases">
        <title>Genome sequencing of strain KACC 21507.</title>
        <authorList>
            <person name="Heo J."/>
            <person name="Kim S.-J."/>
            <person name="Kim J.-S."/>
            <person name="Hong S.-B."/>
            <person name="Kwon S.-W."/>
        </authorList>
    </citation>
    <scope>NUCLEOTIDE SEQUENCE [LARGE SCALE GENOMIC DNA]</scope>
    <source>
        <strain evidence="1 2">KACC 21507</strain>
    </source>
</reference>
<keyword evidence="2" id="KW-1185">Reference proteome</keyword>
<name>A0A6P1NJW4_9PROT</name>